<dbReference type="Proteomes" id="UP001500575">
    <property type="component" value="Unassembled WGS sequence"/>
</dbReference>
<gene>
    <name evidence="1" type="ORF">GCM10009843_23220</name>
</gene>
<dbReference type="RefSeq" id="WP_344303881.1">
    <property type="nucleotide sequence ID" value="NZ_BAAAQQ010000011.1"/>
</dbReference>
<sequence length="314" mass="34814">MLWDGARQLRRSGILLPGSGHREHLWAALDLQGRRLDRRDPRASGAWKRLVSEAQRHDDTVLLTHEFFCTASKKQAQRAVSTFPDAEVHLVVTARDAGSMLLSGWQEAVKNGSSVTLDELLGGARGGGVEFSWRAWGLRQVLGRWAGSLRPEHVHVLPVPDRSQGPRRHWENFAQVLDVDAAAFTPPERPVNATLGAVQTELLRRLNTGIEGFSSPVDRGVWIRGYLAEQKLAGQSGERVALTDEQFDACARRSLRAIDHISSRGYTVVGDLDGLRPRPETRSGRRLDTVTEDELMRAAGGLVGMMLTDIRNRV</sequence>
<dbReference type="EMBL" id="BAAAQQ010000011">
    <property type="protein sequence ID" value="GAA2125481.1"/>
    <property type="molecule type" value="Genomic_DNA"/>
</dbReference>
<organism evidence="1 2">
    <name type="scientific">Nocardioides bigeumensis</name>
    <dbReference type="NCBI Taxonomy" id="433657"/>
    <lineage>
        <taxon>Bacteria</taxon>
        <taxon>Bacillati</taxon>
        <taxon>Actinomycetota</taxon>
        <taxon>Actinomycetes</taxon>
        <taxon>Propionibacteriales</taxon>
        <taxon>Nocardioidaceae</taxon>
        <taxon>Nocardioides</taxon>
    </lineage>
</organism>
<evidence type="ECO:0000313" key="2">
    <source>
        <dbReference type="Proteomes" id="UP001500575"/>
    </source>
</evidence>
<protein>
    <recommendedName>
        <fullName evidence="3">Sulfotransferase family protein</fullName>
    </recommendedName>
</protein>
<name>A0ABN2YDE5_9ACTN</name>
<proteinExistence type="predicted"/>
<comment type="caution">
    <text evidence="1">The sequence shown here is derived from an EMBL/GenBank/DDBJ whole genome shotgun (WGS) entry which is preliminary data.</text>
</comment>
<evidence type="ECO:0008006" key="3">
    <source>
        <dbReference type="Google" id="ProtNLM"/>
    </source>
</evidence>
<evidence type="ECO:0000313" key="1">
    <source>
        <dbReference type="EMBL" id="GAA2125481.1"/>
    </source>
</evidence>
<reference evidence="1 2" key="1">
    <citation type="journal article" date="2019" name="Int. J. Syst. Evol. Microbiol.">
        <title>The Global Catalogue of Microorganisms (GCM) 10K type strain sequencing project: providing services to taxonomists for standard genome sequencing and annotation.</title>
        <authorList>
            <consortium name="The Broad Institute Genomics Platform"/>
            <consortium name="The Broad Institute Genome Sequencing Center for Infectious Disease"/>
            <person name="Wu L."/>
            <person name="Ma J."/>
        </authorList>
    </citation>
    <scope>NUCLEOTIDE SEQUENCE [LARGE SCALE GENOMIC DNA]</scope>
    <source>
        <strain evidence="1 2">JCM 16021</strain>
    </source>
</reference>
<keyword evidence="2" id="KW-1185">Reference proteome</keyword>
<accession>A0ABN2YDE5</accession>